<dbReference type="EC" id="3.4.17.-" evidence="1"/>
<dbReference type="HAMAP" id="MF_02211">
    <property type="entry name" value="MpaA_carboxypeptidase"/>
    <property type="match status" value="1"/>
</dbReference>
<comment type="subcellular location">
    <subcellularLocation>
        <location evidence="1">Cytoplasm</location>
    </subcellularLocation>
</comment>
<dbReference type="SUPFAM" id="SSF53187">
    <property type="entry name" value="Zn-dependent exopeptidases"/>
    <property type="match status" value="1"/>
</dbReference>
<dbReference type="GO" id="GO:0071555">
    <property type="term" value="P:cell wall organization"/>
    <property type="evidence" value="ECO:0007669"/>
    <property type="project" value="UniProtKB-KW"/>
</dbReference>
<reference evidence="4" key="2">
    <citation type="submission" date="2016-07" db="EMBL/GenBank/DDBJ databases">
        <authorList>
            <person name="Kauffman K."/>
            <person name="Arevalo P."/>
            <person name="Polz M.F."/>
        </authorList>
    </citation>
    <scope>NUCLEOTIDE SEQUENCE</scope>
    <source>
        <strain evidence="4">10N.261.52.F7</strain>
    </source>
</reference>
<evidence type="ECO:0000313" key="4">
    <source>
        <dbReference type="EMBL" id="PMK45911.1"/>
    </source>
</evidence>
<comment type="pathway">
    <text evidence="1">Cell wall degradation; peptidoglycan degradation.</text>
</comment>
<dbReference type="RefSeq" id="WP_102280404.1">
    <property type="nucleotide sequence ID" value="NZ_JAJGZN020000001.1"/>
</dbReference>
<keyword evidence="1" id="KW-0862">Zinc</keyword>
<reference key="1">
    <citation type="submission" date="2016-07" db="EMBL/GenBank/DDBJ databases">
        <title>Nontailed viruses are major unrecognized killers of bacteria in the ocean.</title>
        <authorList>
            <person name="Kauffman K."/>
            <person name="Hussain F."/>
            <person name="Yang J."/>
            <person name="Arevalo P."/>
            <person name="Brown J."/>
            <person name="Cutler M."/>
            <person name="Kelly L."/>
            <person name="Polz M.F."/>
        </authorList>
    </citation>
    <scope>NUCLEOTIDE SEQUENCE [LARGE SCALE GENOMIC DNA]</scope>
    <source>
        <strain>10N.261.52.F7</strain>
    </source>
</reference>
<dbReference type="GO" id="GO:0061473">
    <property type="term" value="F:murein tripeptide carboxypeptidase activity"/>
    <property type="evidence" value="ECO:0007669"/>
    <property type="project" value="UniProtKB-UniRule"/>
</dbReference>
<keyword evidence="1" id="KW-0645">Protease</keyword>
<name>A0AB36XJS0_9VIBR</name>
<dbReference type="GO" id="GO:0009253">
    <property type="term" value="P:peptidoglycan catabolic process"/>
    <property type="evidence" value="ECO:0007669"/>
    <property type="project" value="UniProtKB-UniRule"/>
</dbReference>
<dbReference type="Pfam" id="PF00246">
    <property type="entry name" value="Peptidase_M14"/>
    <property type="match status" value="1"/>
</dbReference>
<dbReference type="GO" id="GO:0008270">
    <property type="term" value="F:zinc ion binding"/>
    <property type="evidence" value="ECO:0007669"/>
    <property type="project" value="UniProtKB-UniRule"/>
</dbReference>
<comment type="subunit">
    <text evidence="1">Homodimer.</text>
</comment>
<dbReference type="GO" id="GO:0005737">
    <property type="term" value="C:cytoplasm"/>
    <property type="evidence" value="ECO:0007669"/>
    <property type="project" value="UniProtKB-SubCell"/>
</dbReference>
<sequence>MSLIPRTERAAFSIKPLSYGKSVLGAPLLYFPAQIESESRGLILAGTHGDETASIAGLSCALRSLPAANLRHDVILSMNPDGNQLGTRANANQVDLNRAFPTQNWTENGTVYRWSSHTPVRDVKVKTGQADLLEPEVQSLINLIEKRQPKFVISFHEPLAMVDDPAQSELATWLGKQFNLPLVEDVDYETPGSFGTWCQERNLPCITVELPPVSADLTIEKYLDAFVAVFGCEGGYLRFVITEGT</sequence>
<comment type="similarity">
    <text evidence="1 2">Belongs to the peptidase M14 family.</text>
</comment>
<feature type="binding site" evidence="1">
    <location>
        <position position="51"/>
    </location>
    <ligand>
        <name>Zn(2+)</name>
        <dbReference type="ChEBI" id="CHEBI:29105"/>
        <note>catalytic</note>
    </ligand>
</feature>
<dbReference type="GO" id="GO:0006508">
    <property type="term" value="P:proteolysis"/>
    <property type="evidence" value="ECO:0007669"/>
    <property type="project" value="UniProtKB-KW"/>
</dbReference>
<dbReference type="PROSITE" id="PS52035">
    <property type="entry name" value="PEPTIDASE_M14"/>
    <property type="match status" value="1"/>
</dbReference>
<keyword evidence="1" id="KW-0378">Hydrolase</keyword>
<accession>A0AB36XJS0</accession>
<keyword evidence="1" id="KW-0121">Carboxypeptidase</keyword>
<keyword evidence="1" id="KW-0961">Cell wall biogenesis/degradation</keyword>
<comment type="catalytic activity">
    <reaction evidence="1">
        <text>L-alanyl-gamma-D-glutamyl-meso-2,6-diaminopimelate + H2O = L-alanyl-D-glutamate + meso-2,6-diaminopimelate</text>
        <dbReference type="Rhea" id="RHEA:28398"/>
        <dbReference type="ChEBI" id="CHEBI:15377"/>
        <dbReference type="ChEBI" id="CHEBI:57791"/>
        <dbReference type="ChEBI" id="CHEBI:61395"/>
        <dbReference type="ChEBI" id="CHEBI:61401"/>
    </reaction>
</comment>
<evidence type="ECO:0000256" key="2">
    <source>
        <dbReference type="PROSITE-ProRule" id="PRU01379"/>
    </source>
</evidence>
<gene>
    <name evidence="1" type="primary">mpaA</name>
    <name evidence="4" type="ORF">BCT99_22585</name>
</gene>
<comment type="function">
    <text evidence="1">Involved in muropeptide degradation. Catalyzes the hydrolysis of the gamma-D-glutamyl-diaminopimelic acid (gamma-D-Glu-Dap) amide bond in the murein tripeptide L-alanyl-gamma-D-glutamyl-meso-diaminopimelic acid, leading to the formation of L-Ala-gamma-D-Glu and Dap.</text>
</comment>
<dbReference type="Gene3D" id="3.40.630.10">
    <property type="entry name" value="Zn peptidases"/>
    <property type="match status" value="1"/>
</dbReference>
<dbReference type="EMBL" id="MCXM01000018">
    <property type="protein sequence ID" value="PMK45911.1"/>
    <property type="molecule type" value="Genomic_DNA"/>
</dbReference>
<feature type="domain" description="Peptidase M14" evidence="3">
    <location>
        <begin position="1"/>
        <end position="233"/>
    </location>
</feature>
<dbReference type="AlphaFoldDB" id="A0AB36XJS0"/>
<comment type="cofactor">
    <cofactor evidence="1">
        <name>Zn(2+)</name>
        <dbReference type="ChEBI" id="CHEBI:29105"/>
    </cofactor>
    <text evidence="1">Binds 1 zinc ion per subunit.</text>
</comment>
<dbReference type="GO" id="GO:0004040">
    <property type="term" value="F:amidase activity"/>
    <property type="evidence" value="ECO:0007669"/>
    <property type="project" value="InterPro"/>
</dbReference>
<dbReference type="NCBIfam" id="NF007897">
    <property type="entry name" value="PRK10602.1"/>
    <property type="match status" value="1"/>
</dbReference>
<feature type="binding site" evidence="1">
    <location>
        <position position="156"/>
    </location>
    <ligand>
        <name>Zn(2+)</name>
        <dbReference type="ChEBI" id="CHEBI:29105"/>
        <note>catalytic</note>
    </ligand>
</feature>
<keyword evidence="1" id="KW-0479">Metal-binding</keyword>
<keyword evidence="1" id="KW-0482">Metalloprotease</keyword>
<keyword evidence="1" id="KW-0963">Cytoplasm</keyword>
<feature type="active site" description="Proton donor/acceptor" evidence="2">
    <location>
        <position position="209"/>
    </location>
</feature>
<reference evidence="4" key="3">
    <citation type="journal article" date="2018" name="Nature">
        <title>A major lineage of non-tailed dsDNA viruses as unrecognized killers of marine bacteria.</title>
        <authorList>
            <person name="Kauffman K.M."/>
            <person name="Hussain F.A."/>
            <person name="Yang J."/>
            <person name="Arevalo P."/>
            <person name="Brown J.M."/>
            <person name="Chang W.K."/>
            <person name="VanInsberghe D."/>
            <person name="Elsherbini J."/>
            <person name="Sharma R.S."/>
            <person name="Cutler M.B."/>
            <person name="Kelly L."/>
            <person name="Polz M.F."/>
        </authorList>
    </citation>
    <scope>NUCLEOTIDE SEQUENCE</scope>
    <source>
        <strain evidence="4">10N.261.52.F7</strain>
    </source>
</reference>
<evidence type="ECO:0000256" key="1">
    <source>
        <dbReference type="HAMAP-Rule" id="MF_02211"/>
    </source>
</evidence>
<feature type="binding site" evidence="1">
    <location>
        <position position="48"/>
    </location>
    <ligand>
        <name>Zn(2+)</name>
        <dbReference type="ChEBI" id="CHEBI:29105"/>
        <note>catalytic</note>
    </ligand>
</feature>
<comment type="caution">
    <text evidence="4">The sequence shown here is derived from an EMBL/GenBank/DDBJ whole genome shotgun (WGS) entry which is preliminary data.</text>
</comment>
<organism evidence="4">
    <name type="scientific">Vibrio lentus</name>
    <dbReference type="NCBI Taxonomy" id="136468"/>
    <lineage>
        <taxon>Bacteria</taxon>
        <taxon>Pseudomonadati</taxon>
        <taxon>Pseudomonadota</taxon>
        <taxon>Gammaproteobacteria</taxon>
        <taxon>Vibrionales</taxon>
        <taxon>Vibrionaceae</taxon>
        <taxon>Vibrio</taxon>
    </lineage>
</organism>
<dbReference type="InterPro" id="IPR043691">
    <property type="entry name" value="MpaA"/>
</dbReference>
<protein>
    <recommendedName>
        <fullName evidence="1">Murein peptide amidase A</fullName>
        <ecNumber evidence="1">3.4.17.-</ecNumber>
    </recommendedName>
    <alternativeName>
        <fullName evidence="1">Gamma-D-Glu-Dap amidase</fullName>
    </alternativeName>
    <alternativeName>
        <fullName evidence="1">Zinc metallocarboxypeptidase MpaA</fullName>
    </alternativeName>
</protein>
<proteinExistence type="inferred from homology"/>
<dbReference type="InterPro" id="IPR000834">
    <property type="entry name" value="Peptidase_M14"/>
</dbReference>
<evidence type="ECO:0000259" key="3">
    <source>
        <dbReference type="PROSITE" id="PS52035"/>
    </source>
</evidence>